<dbReference type="Proteomes" id="UP000054097">
    <property type="component" value="Unassembled WGS sequence"/>
</dbReference>
<organism evidence="6 7">
    <name type="scientific">Serendipita vermifera MAFF 305830</name>
    <dbReference type="NCBI Taxonomy" id="933852"/>
    <lineage>
        <taxon>Eukaryota</taxon>
        <taxon>Fungi</taxon>
        <taxon>Dikarya</taxon>
        <taxon>Basidiomycota</taxon>
        <taxon>Agaricomycotina</taxon>
        <taxon>Agaricomycetes</taxon>
        <taxon>Sebacinales</taxon>
        <taxon>Serendipitaceae</taxon>
        <taxon>Serendipita</taxon>
    </lineage>
</organism>
<comment type="caution">
    <text evidence="4">Lacks conserved residue(s) required for the propagation of feature annotation.</text>
</comment>
<dbReference type="GO" id="GO:0016020">
    <property type="term" value="C:membrane"/>
    <property type="evidence" value="ECO:0007669"/>
    <property type="project" value="TreeGrafter"/>
</dbReference>
<keyword evidence="1" id="KW-0378">Hydrolase</keyword>
<evidence type="ECO:0000313" key="7">
    <source>
        <dbReference type="Proteomes" id="UP000054097"/>
    </source>
</evidence>
<dbReference type="InterPro" id="IPR002641">
    <property type="entry name" value="PNPLA_dom"/>
</dbReference>
<reference evidence="7" key="2">
    <citation type="submission" date="2015-01" db="EMBL/GenBank/DDBJ databases">
        <title>Evolutionary Origins and Diversification of the Mycorrhizal Mutualists.</title>
        <authorList>
            <consortium name="DOE Joint Genome Institute"/>
            <consortium name="Mycorrhizal Genomics Consortium"/>
            <person name="Kohler A."/>
            <person name="Kuo A."/>
            <person name="Nagy L.G."/>
            <person name="Floudas D."/>
            <person name="Copeland A."/>
            <person name="Barry K.W."/>
            <person name="Cichocki N."/>
            <person name="Veneault-Fourrey C."/>
            <person name="LaButti K."/>
            <person name="Lindquist E.A."/>
            <person name="Lipzen A."/>
            <person name="Lundell T."/>
            <person name="Morin E."/>
            <person name="Murat C."/>
            <person name="Riley R."/>
            <person name="Ohm R."/>
            <person name="Sun H."/>
            <person name="Tunlid A."/>
            <person name="Henrissat B."/>
            <person name="Grigoriev I.V."/>
            <person name="Hibbett D.S."/>
            <person name="Martin F."/>
        </authorList>
    </citation>
    <scope>NUCLEOTIDE SEQUENCE [LARGE SCALE GENOMIC DNA]</scope>
    <source>
        <strain evidence="7">MAFF 305830</strain>
    </source>
</reference>
<feature type="non-terminal residue" evidence="6">
    <location>
        <position position="1"/>
    </location>
</feature>
<dbReference type="InterPro" id="IPR016035">
    <property type="entry name" value="Acyl_Trfase/lysoPLipase"/>
</dbReference>
<evidence type="ECO:0000259" key="5">
    <source>
        <dbReference type="PROSITE" id="PS51635"/>
    </source>
</evidence>
<dbReference type="PANTHER" id="PTHR24185">
    <property type="entry name" value="CALCIUM-INDEPENDENT PHOSPHOLIPASE A2-GAMMA"/>
    <property type="match status" value="1"/>
</dbReference>
<dbReference type="HOGENOM" id="CLU_169792_0_0_1"/>
<dbReference type="GO" id="GO:0016042">
    <property type="term" value="P:lipid catabolic process"/>
    <property type="evidence" value="ECO:0007669"/>
    <property type="project" value="UniProtKB-KW"/>
</dbReference>
<dbReference type="STRING" id="933852.A0A0C3A9Z0"/>
<keyword evidence="2" id="KW-0442">Lipid degradation</keyword>
<dbReference type="Gene3D" id="3.40.1090.10">
    <property type="entry name" value="Cytosolic phospholipase A2 catalytic domain"/>
    <property type="match status" value="1"/>
</dbReference>
<dbReference type="AlphaFoldDB" id="A0A0C3A9Z0"/>
<dbReference type="SUPFAM" id="SSF52151">
    <property type="entry name" value="FabD/lysophospholipase-like"/>
    <property type="match status" value="1"/>
</dbReference>
<dbReference type="GO" id="GO:0046486">
    <property type="term" value="P:glycerolipid metabolic process"/>
    <property type="evidence" value="ECO:0007669"/>
    <property type="project" value="UniProtKB-ARBA"/>
</dbReference>
<feature type="domain" description="PNPLA" evidence="5">
    <location>
        <begin position="1"/>
        <end position="78"/>
    </location>
</feature>
<proteinExistence type="predicted"/>
<feature type="non-terminal residue" evidence="6">
    <location>
        <position position="78"/>
    </location>
</feature>
<evidence type="ECO:0000256" key="1">
    <source>
        <dbReference type="ARBA" id="ARBA00022801"/>
    </source>
</evidence>
<reference evidence="6 7" key="1">
    <citation type="submission" date="2014-04" db="EMBL/GenBank/DDBJ databases">
        <authorList>
            <consortium name="DOE Joint Genome Institute"/>
            <person name="Kuo A."/>
            <person name="Zuccaro A."/>
            <person name="Kohler A."/>
            <person name="Nagy L.G."/>
            <person name="Floudas D."/>
            <person name="Copeland A."/>
            <person name="Barry K.W."/>
            <person name="Cichocki N."/>
            <person name="Veneault-Fourrey C."/>
            <person name="LaButti K."/>
            <person name="Lindquist E.A."/>
            <person name="Lipzen A."/>
            <person name="Lundell T."/>
            <person name="Morin E."/>
            <person name="Murat C."/>
            <person name="Sun H."/>
            <person name="Tunlid A."/>
            <person name="Henrissat B."/>
            <person name="Grigoriev I.V."/>
            <person name="Hibbett D.S."/>
            <person name="Martin F."/>
            <person name="Nordberg H.P."/>
            <person name="Cantor M.N."/>
            <person name="Hua S.X."/>
        </authorList>
    </citation>
    <scope>NUCLEOTIDE SEQUENCE [LARGE SCALE GENOMIC DNA]</scope>
    <source>
        <strain evidence="6 7">MAFF 305830</strain>
    </source>
</reference>
<dbReference type="GO" id="GO:0019369">
    <property type="term" value="P:arachidonate metabolic process"/>
    <property type="evidence" value="ECO:0007669"/>
    <property type="project" value="TreeGrafter"/>
</dbReference>
<accession>A0A0C3A9Z0</accession>
<evidence type="ECO:0000256" key="2">
    <source>
        <dbReference type="ARBA" id="ARBA00022963"/>
    </source>
</evidence>
<protein>
    <recommendedName>
        <fullName evidence="5">PNPLA domain-containing protein</fullName>
    </recommendedName>
</protein>
<evidence type="ECO:0000256" key="4">
    <source>
        <dbReference type="PROSITE-ProRule" id="PRU01161"/>
    </source>
</evidence>
<gene>
    <name evidence="6" type="ORF">M408DRAFT_56932</name>
</gene>
<keyword evidence="3" id="KW-0443">Lipid metabolism</keyword>
<dbReference type="Pfam" id="PF01734">
    <property type="entry name" value="Patatin"/>
    <property type="match status" value="1"/>
</dbReference>
<evidence type="ECO:0000313" key="6">
    <source>
        <dbReference type="EMBL" id="KIM21460.1"/>
    </source>
</evidence>
<dbReference type="GO" id="GO:0047499">
    <property type="term" value="F:calcium-independent phospholipase A2 activity"/>
    <property type="evidence" value="ECO:0007669"/>
    <property type="project" value="TreeGrafter"/>
</dbReference>
<dbReference type="EMBL" id="KN824382">
    <property type="protein sequence ID" value="KIM21460.1"/>
    <property type="molecule type" value="Genomic_DNA"/>
</dbReference>
<dbReference type="PROSITE" id="PS51635">
    <property type="entry name" value="PNPLA"/>
    <property type="match status" value="1"/>
</dbReference>
<dbReference type="OrthoDB" id="630895at2759"/>
<keyword evidence="7" id="KW-1185">Reference proteome</keyword>
<dbReference type="PANTHER" id="PTHR24185:SF1">
    <property type="entry name" value="CALCIUM-INDEPENDENT PHOSPHOLIPASE A2-GAMMA"/>
    <property type="match status" value="1"/>
</dbReference>
<feature type="short sequence motif" description="GXGXXG" evidence="4">
    <location>
        <begin position="3"/>
        <end position="8"/>
    </location>
</feature>
<name>A0A0C3A9Z0_SERVB</name>
<sequence>IDGGGARGLSQLEIMSNIVHRLNWGSDLNDSEAMLPYQHFDLIGGSGTGGLIAIMLAKLRMSTDEAADEFCTIIENVF</sequence>
<evidence type="ECO:0000256" key="3">
    <source>
        <dbReference type="ARBA" id="ARBA00023098"/>
    </source>
</evidence>